<reference evidence="9 10" key="1">
    <citation type="journal article" date="2020" name="Cell Host Microbe">
        <title>Functional and Genomic Variation between Human-Derived Isolates of Lachnospiraceae Reveals Inter- and Intra-Species Diversity.</title>
        <authorList>
            <person name="Sorbara M.T."/>
            <person name="Littmann E.R."/>
            <person name="Fontana E."/>
            <person name="Moody T.U."/>
            <person name="Kohout C.E."/>
            <person name="Gjonbalaj M."/>
            <person name="Eaton V."/>
            <person name="Seok R."/>
            <person name="Leiner I.M."/>
            <person name="Pamer E.G."/>
        </authorList>
    </citation>
    <scope>NUCLEOTIDE SEQUENCE [LARGE SCALE GENOMIC DNA]</scope>
    <source>
        <strain evidence="9 10">MSK.15.26</strain>
    </source>
</reference>
<dbReference type="PIRSF" id="PIRSF005096">
    <property type="entry name" value="GALM"/>
    <property type="match status" value="1"/>
</dbReference>
<dbReference type="InterPro" id="IPR047215">
    <property type="entry name" value="Galactose_mutarotase-like"/>
</dbReference>
<keyword evidence="10" id="KW-1185">Reference proteome</keyword>
<dbReference type="Proteomes" id="UP000822142">
    <property type="component" value="Unassembled WGS sequence"/>
</dbReference>
<accession>A0ABX2ICI7</accession>
<gene>
    <name evidence="9" type="ORF">G5A70_11565</name>
</gene>
<dbReference type="InterPro" id="IPR018052">
    <property type="entry name" value="Ald1_epimerase_CS"/>
</dbReference>
<dbReference type="InterPro" id="IPR008183">
    <property type="entry name" value="Aldose_1/G6P_1-epimerase"/>
</dbReference>
<dbReference type="EC" id="5.1.3.3" evidence="4 8"/>
<evidence type="ECO:0000256" key="3">
    <source>
        <dbReference type="ARBA" id="ARBA00006206"/>
    </source>
</evidence>
<sequence length="354" mass="39486">MGIQKQLFGKSPDNREVFLYEITNENHMTIAVSDFGATLVKVLVPDRDGHLRDVVLGYDSAEGYYDNPGHFGAVVGRNGNRIKAAKFTINGKEYQLAVNDNKNNLHSGPNWYRTRVWNVTEINEEKNSVTFGILSPDGDQGFPGNYTGYVTYELTEANEIVLHYEGSADMDTVVNMTNHSYFNLAGHKAGAEAMLNHVVQIFAPEYTPVSDSEAIPTGEILPVKGTPMDFTKPKTIGQDVEADFEQLKLLGGYDHNYALCREKGELQQAAKIVCKESGIEMEVFTDLPGMQFYIGNFIEKENGKEGCVYEKRGGFCMETQYYPDACNQPAFQSSVLKAGEKYDTVTVYKFSSEK</sequence>
<keyword evidence="6 8" id="KW-0413">Isomerase</keyword>
<evidence type="ECO:0000256" key="8">
    <source>
        <dbReference type="PIRNR" id="PIRNR005096"/>
    </source>
</evidence>
<dbReference type="InterPro" id="IPR015443">
    <property type="entry name" value="Aldose_1-epimerase"/>
</dbReference>
<keyword evidence="7 8" id="KW-0119">Carbohydrate metabolism</keyword>
<comment type="similarity">
    <text evidence="3 8">Belongs to the aldose epimerase family.</text>
</comment>
<dbReference type="PANTHER" id="PTHR10091:SF0">
    <property type="entry name" value="GALACTOSE MUTAROTASE"/>
    <property type="match status" value="1"/>
</dbReference>
<dbReference type="NCBIfam" id="NF008277">
    <property type="entry name" value="PRK11055.1"/>
    <property type="match status" value="1"/>
</dbReference>
<dbReference type="InterPro" id="IPR014718">
    <property type="entry name" value="GH-type_carb-bd"/>
</dbReference>
<evidence type="ECO:0000256" key="2">
    <source>
        <dbReference type="ARBA" id="ARBA00005028"/>
    </source>
</evidence>
<comment type="catalytic activity">
    <reaction evidence="1 8">
        <text>alpha-D-glucose = beta-D-glucose</text>
        <dbReference type="Rhea" id="RHEA:10264"/>
        <dbReference type="ChEBI" id="CHEBI:15903"/>
        <dbReference type="ChEBI" id="CHEBI:17925"/>
        <dbReference type="EC" id="5.1.3.3"/>
    </reaction>
</comment>
<evidence type="ECO:0000256" key="4">
    <source>
        <dbReference type="ARBA" id="ARBA00013185"/>
    </source>
</evidence>
<name>A0ABX2ICI7_BLAHA</name>
<comment type="caution">
    <text evidence="9">The sequence shown here is derived from an EMBL/GenBank/DDBJ whole genome shotgun (WGS) entry which is preliminary data.</text>
</comment>
<dbReference type="CDD" id="cd09019">
    <property type="entry name" value="galactose_mutarotase_like"/>
    <property type="match status" value="1"/>
</dbReference>
<dbReference type="PROSITE" id="PS00545">
    <property type="entry name" value="ALDOSE_1_EPIMERASE"/>
    <property type="match status" value="1"/>
</dbReference>
<evidence type="ECO:0000256" key="5">
    <source>
        <dbReference type="ARBA" id="ARBA00014165"/>
    </source>
</evidence>
<dbReference type="SUPFAM" id="SSF74650">
    <property type="entry name" value="Galactose mutarotase-like"/>
    <property type="match status" value="1"/>
</dbReference>
<dbReference type="Gene3D" id="2.70.98.10">
    <property type="match status" value="1"/>
</dbReference>
<protein>
    <recommendedName>
        <fullName evidence="5 8">Aldose 1-epimerase</fullName>
        <ecNumber evidence="4 8">5.1.3.3</ecNumber>
    </recommendedName>
</protein>
<dbReference type="RefSeq" id="WP_173749795.1">
    <property type="nucleotide sequence ID" value="NZ_JAAITA010000016.1"/>
</dbReference>
<dbReference type="Pfam" id="PF01263">
    <property type="entry name" value="Aldose_epim"/>
    <property type="match status" value="1"/>
</dbReference>
<evidence type="ECO:0000256" key="1">
    <source>
        <dbReference type="ARBA" id="ARBA00001614"/>
    </source>
</evidence>
<dbReference type="PANTHER" id="PTHR10091">
    <property type="entry name" value="ALDOSE-1-EPIMERASE"/>
    <property type="match status" value="1"/>
</dbReference>
<comment type="pathway">
    <text evidence="2 8">Carbohydrate metabolism; hexose metabolism.</text>
</comment>
<dbReference type="InterPro" id="IPR011013">
    <property type="entry name" value="Gal_mutarotase_sf_dom"/>
</dbReference>
<evidence type="ECO:0000256" key="6">
    <source>
        <dbReference type="ARBA" id="ARBA00023235"/>
    </source>
</evidence>
<evidence type="ECO:0000256" key="7">
    <source>
        <dbReference type="ARBA" id="ARBA00023277"/>
    </source>
</evidence>
<evidence type="ECO:0000313" key="9">
    <source>
        <dbReference type="EMBL" id="NSJ86796.1"/>
    </source>
</evidence>
<dbReference type="EMBL" id="JAAITA010000016">
    <property type="protein sequence ID" value="NSJ86796.1"/>
    <property type="molecule type" value="Genomic_DNA"/>
</dbReference>
<evidence type="ECO:0000313" key="10">
    <source>
        <dbReference type="Proteomes" id="UP000822142"/>
    </source>
</evidence>
<proteinExistence type="inferred from homology"/>
<organism evidence="9 10">
    <name type="scientific">Blautia hansenii</name>
    <name type="common">Ruminococcus hansenii</name>
    <dbReference type="NCBI Taxonomy" id="1322"/>
    <lineage>
        <taxon>Bacteria</taxon>
        <taxon>Bacillati</taxon>
        <taxon>Bacillota</taxon>
        <taxon>Clostridia</taxon>
        <taxon>Lachnospirales</taxon>
        <taxon>Lachnospiraceae</taxon>
        <taxon>Blautia</taxon>
    </lineage>
</organism>